<evidence type="ECO:0000313" key="2">
    <source>
        <dbReference type="Proteomes" id="UP001313282"/>
    </source>
</evidence>
<proteinExistence type="predicted"/>
<reference evidence="1 2" key="1">
    <citation type="submission" date="2019-10" db="EMBL/GenBank/DDBJ databases">
        <authorList>
            <person name="Palmer J.M."/>
        </authorList>
    </citation>
    <scope>NUCLEOTIDE SEQUENCE [LARGE SCALE GENOMIC DNA]</scope>
    <source>
        <strain evidence="1 2">TWF718</strain>
    </source>
</reference>
<accession>A0AAN8NU33</accession>
<keyword evidence="2" id="KW-1185">Reference proteome</keyword>
<sequence length="82" mass="8948">MGNKHWGGGTADPAPKIDQLLTEQLETTPGFSKAQPLKGQRIDNKEASRCSVGGSMVDGWQSICMSVPTTIRFTETLGIKWR</sequence>
<comment type="caution">
    <text evidence="1">The sequence shown here is derived from an EMBL/GenBank/DDBJ whole genome shotgun (WGS) entry which is preliminary data.</text>
</comment>
<organism evidence="1 2">
    <name type="scientific">Orbilia javanica</name>
    <dbReference type="NCBI Taxonomy" id="47235"/>
    <lineage>
        <taxon>Eukaryota</taxon>
        <taxon>Fungi</taxon>
        <taxon>Dikarya</taxon>
        <taxon>Ascomycota</taxon>
        <taxon>Pezizomycotina</taxon>
        <taxon>Orbiliomycetes</taxon>
        <taxon>Orbiliales</taxon>
        <taxon>Orbiliaceae</taxon>
        <taxon>Orbilia</taxon>
    </lineage>
</organism>
<gene>
    <name evidence="1" type="ORF">TWF718_008361</name>
</gene>
<protein>
    <submittedName>
        <fullName evidence="1">Uncharacterized protein</fullName>
    </submittedName>
</protein>
<dbReference type="EMBL" id="JAVHNR010000005">
    <property type="protein sequence ID" value="KAK6342983.1"/>
    <property type="molecule type" value="Genomic_DNA"/>
</dbReference>
<dbReference type="Proteomes" id="UP001313282">
    <property type="component" value="Unassembled WGS sequence"/>
</dbReference>
<evidence type="ECO:0000313" key="1">
    <source>
        <dbReference type="EMBL" id="KAK6342983.1"/>
    </source>
</evidence>
<dbReference type="AlphaFoldDB" id="A0AAN8NU33"/>
<name>A0AAN8NU33_9PEZI</name>